<proteinExistence type="predicted"/>
<dbReference type="OrthoDB" id="5827447at2759"/>
<feature type="domain" description="Chromo" evidence="1">
    <location>
        <begin position="38"/>
        <end position="110"/>
    </location>
</feature>
<dbReference type="SMART" id="SM00298">
    <property type="entry name" value="CHROMO"/>
    <property type="match status" value="1"/>
</dbReference>
<dbReference type="CTD" id="9941305"/>
<dbReference type="InterPro" id="IPR016197">
    <property type="entry name" value="Chromo-like_dom_sf"/>
</dbReference>
<dbReference type="AlphaFoldDB" id="A0A1S0UEY7"/>
<dbReference type="OMA" id="FPGQDTW"/>
<dbReference type="InterPro" id="IPR000953">
    <property type="entry name" value="Chromo/chromo_shadow_dom"/>
</dbReference>
<gene>
    <name evidence="2" type="ORF">LOAG_18427</name>
</gene>
<dbReference type="RefSeq" id="XP_020305163.1">
    <property type="nucleotide sequence ID" value="XM_020451086.1"/>
</dbReference>
<dbReference type="KEGG" id="loa:LOAG_18427"/>
<dbReference type="GeneID" id="9941305"/>
<dbReference type="PROSITE" id="PS50013">
    <property type="entry name" value="CHROMO_2"/>
    <property type="match status" value="1"/>
</dbReference>
<dbReference type="EMBL" id="JH712373">
    <property type="protein sequence ID" value="EJD74230.1"/>
    <property type="molecule type" value="Genomic_DNA"/>
</dbReference>
<evidence type="ECO:0000259" key="1">
    <source>
        <dbReference type="PROSITE" id="PS50013"/>
    </source>
</evidence>
<evidence type="ECO:0000313" key="2">
    <source>
        <dbReference type="EMBL" id="EJD74230.1"/>
    </source>
</evidence>
<sequence length="647" mass="75660">MRILESSDDEPDLGLELQISETSSSVTDEESTLPDGIFIVQEIIDHKCYGELRRRKLIDRRNVSQNTPFFRVHWKGFPGQDTWEPSQSIQHVDVFKEYAREHNLIHLIPPSSDSSETESVNIDERRMEEVDEGMDSVTDNEKCPREKSKILTDSEVEEESDEIVNSRGIKRKRQRHDYDDIVKCPRRMDYKKTWWFRSSEKKNFEYQKLFIRERKHDMSCASSRQIVRKKSGKNNNHIPRRLIRKYIEMTADGFTATTNRTRSVSPIIDKVLRKQQFYGVIDDGNFRDDQNFLKGTKISAAIAQSELAFVAKKLEESCVLRIFWMKIRQYNLQSPLQQIRRAKASELNHILFRIIQESKDFEKHYLLLRKCLIEQNAFEFLKQLRIMKRWCISASENFDEIVFALFTANENISKFVQMLSDNCYAPKHHRCGIFKISLSCLSLEYRAKLFERLNYETKHRLFDIVIEIGCNGGGFCFLDTLIKYGINIGCTKIHHIQQCVLNGNEQAALHLILNGFEVKRIKELPDNNLHEQACKIMDSINTYLDRLNLAIQCWTMALLKENSIEFTNDTDNFPISNICLHRIGQIDQNICLIVSSIKPLSTTTFSSKNSHVLVMHSFNLSSADGIMNINIHQRHFPVQFHKHLQYV</sequence>
<protein>
    <recommendedName>
        <fullName evidence="1">Chromo domain-containing protein</fullName>
    </recommendedName>
</protein>
<dbReference type="SUPFAM" id="SSF54160">
    <property type="entry name" value="Chromo domain-like"/>
    <property type="match status" value="1"/>
</dbReference>
<dbReference type="Gene3D" id="2.40.50.40">
    <property type="match status" value="1"/>
</dbReference>
<reference evidence="2" key="1">
    <citation type="submission" date="2012-04" db="EMBL/GenBank/DDBJ databases">
        <title>The Genome Sequence of Loa loa.</title>
        <authorList>
            <consortium name="The Broad Institute Genome Sequencing Platform"/>
            <consortium name="Broad Institute Genome Sequencing Center for Infectious Disease"/>
            <person name="Nutman T.B."/>
            <person name="Fink D.L."/>
            <person name="Russ C."/>
            <person name="Young S."/>
            <person name="Zeng Q."/>
            <person name="Gargeya S."/>
            <person name="Alvarado L."/>
            <person name="Berlin A."/>
            <person name="Chapman S.B."/>
            <person name="Chen Z."/>
            <person name="Freedman E."/>
            <person name="Gellesch M."/>
            <person name="Goldberg J."/>
            <person name="Griggs A."/>
            <person name="Gujja S."/>
            <person name="Heilman E.R."/>
            <person name="Heiman D."/>
            <person name="Howarth C."/>
            <person name="Mehta T."/>
            <person name="Neiman D."/>
            <person name="Pearson M."/>
            <person name="Roberts A."/>
            <person name="Saif S."/>
            <person name="Shea T."/>
            <person name="Shenoy N."/>
            <person name="Sisk P."/>
            <person name="Stolte C."/>
            <person name="Sykes S."/>
            <person name="White J."/>
            <person name="Yandava C."/>
            <person name="Haas B."/>
            <person name="Henn M.R."/>
            <person name="Nusbaum C."/>
            <person name="Birren B."/>
        </authorList>
    </citation>
    <scope>NUCLEOTIDE SEQUENCE [LARGE SCALE GENOMIC DNA]</scope>
</reference>
<name>A0A1S0UEY7_LOALO</name>
<organism evidence="2">
    <name type="scientific">Loa loa</name>
    <name type="common">Eye worm</name>
    <name type="synonym">Filaria loa</name>
    <dbReference type="NCBI Taxonomy" id="7209"/>
    <lineage>
        <taxon>Eukaryota</taxon>
        <taxon>Metazoa</taxon>
        <taxon>Ecdysozoa</taxon>
        <taxon>Nematoda</taxon>
        <taxon>Chromadorea</taxon>
        <taxon>Rhabditida</taxon>
        <taxon>Spirurina</taxon>
        <taxon>Spiruromorpha</taxon>
        <taxon>Filarioidea</taxon>
        <taxon>Onchocercidae</taxon>
        <taxon>Loa</taxon>
    </lineage>
</organism>
<dbReference type="InParanoid" id="A0A1S0UEY7"/>
<accession>A0A1S0UEY7</accession>